<dbReference type="GO" id="GO:0004601">
    <property type="term" value="F:peroxidase activity"/>
    <property type="evidence" value="ECO:0007669"/>
    <property type="project" value="UniProtKB-KW"/>
</dbReference>
<evidence type="ECO:0000256" key="8">
    <source>
        <dbReference type="SAM" id="MobiDB-lite"/>
    </source>
</evidence>
<proteinExistence type="inferred from homology"/>
<feature type="domain" description="Heme haloperoxidase family profile" evidence="10">
    <location>
        <begin position="58"/>
        <end position="297"/>
    </location>
</feature>
<keyword evidence="9" id="KW-0732">Signal</keyword>
<dbReference type="Proteomes" id="UP000602905">
    <property type="component" value="Unassembled WGS sequence"/>
</dbReference>
<dbReference type="AlphaFoldDB" id="A0A8H7HL12"/>
<name>A0A8H7HL12_9AGAM</name>
<dbReference type="PROSITE" id="PS51257">
    <property type="entry name" value="PROKAR_LIPOPROTEIN"/>
    <property type="match status" value="1"/>
</dbReference>
<dbReference type="InterPro" id="IPR036851">
    <property type="entry name" value="Chloroperoxidase-like_sf"/>
</dbReference>
<feature type="region of interest" description="Disordered" evidence="8">
    <location>
        <begin position="137"/>
        <end position="158"/>
    </location>
</feature>
<organism evidence="11 12">
    <name type="scientific">Rhizoctonia solani</name>
    <dbReference type="NCBI Taxonomy" id="456999"/>
    <lineage>
        <taxon>Eukaryota</taxon>
        <taxon>Fungi</taxon>
        <taxon>Dikarya</taxon>
        <taxon>Basidiomycota</taxon>
        <taxon>Agaricomycotina</taxon>
        <taxon>Agaricomycetes</taxon>
        <taxon>Cantharellales</taxon>
        <taxon>Ceratobasidiaceae</taxon>
        <taxon>Rhizoctonia</taxon>
    </lineage>
</organism>
<dbReference type="PANTHER" id="PTHR33577">
    <property type="entry name" value="STERIGMATOCYSTIN BIOSYNTHESIS PEROXIDASE STCC-RELATED"/>
    <property type="match status" value="1"/>
</dbReference>
<keyword evidence="6" id="KW-0408">Iron</keyword>
<comment type="similarity">
    <text evidence="7">Belongs to the chloroperoxidase family.</text>
</comment>
<feature type="region of interest" description="Disordered" evidence="8">
    <location>
        <begin position="21"/>
        <end position="43"/>
    </location>
</feature>
<keyword evidence="2 11" id="KW-0575">Peroxidase</keyword>
<evidence type="ECO:0000313" key="11">
    <source>
        <dbReference type="EMBL" id="KAF8699235.1"/>
    </source>
</evidence>
<reference evidence="11" key="1">
    <citation type="submission" date="2020-09" db="EMBL/GenBank/DDBJ databases">
        <title>Comparative genome analyses of four rice-infecting Rhizoctonia solani isolates reveal extensive enrichment of homogalacturonan modification genes.</title>
        <authorList>
            <person name="Lee D.-Y."/>
            <person name="Jeon J."/>
            <person name="Kim K.-T."/>
            <person name="Cheong K."/>
            <person name="Song H."/>
            <person name="Choi G."/>
            <person name="Ko J."/>
            <person name="Opiyo S.O."/>
            <person name="Zuo S."/>
            <person name="Madhav S."/>
            <person name="Lee Y.-H."/>
            <person name="Wang G.-L."/>
        </authorList>
    </citation>
    <scope>NUCLEOTIDE SEQUENCE</scope>
    <source>
        <strain evidence="11">AG1-IA WGL</strain>
    </source>
</reference>
<dbReference type="OrthoDB" id="407298at2759"/>
<dbReference type="PROSITE" id="PS51405">
    <property type="entry name" value="HEME_HALOPEROXIDASE"/>
    <property type="match status" value="1"/>
</dbReference>
<feature type="non-terminal residue" evidence="11">
    <location>
        <position position="1"/>
    </location>
</feature>
<sequence>MRSTFFTVSLVLVATSAAFPTSSGTGGSGCPFASSGSHTKRQSVTGFDPVKQRIDVSGEHEFRPPGPNDRRGPCAGLNALANHGFIPRSGVATLEQIVYASNDVFGMGTDAATIFTVQGIAHGGDITHQTMSIGGPDPPPGLSGTHNQMEGDASPTRGDAYTNGGDSINLNMMHFKKLYNLIPEGKGASFDMEVMAKHRGWTRENSISTNPHYFTSPFAGLFVSTLTHFLSPALLSNHSAERPDGFLDHGVLKTFYGVTGDGDDLSYQPGQERIPENWYRRPDDYGLFTHIFPDMAKVAVGYPQFFSFGGNQMGKPNSFAGANLDDLTGGVYNAKNLLEGNNLFCFALQASQAGMVGPASNFFNKNISPIISLMGCPVMKQYNTSALAMYPGA</sequence>
<gene>
    <name evidence="11" type="ORF">RHS03_07196</name>
</gene>
<keyword evidence="3" id="KW-0349">Heme</keyword>
<feature type="chain" id="PRO_5034061080" evidence="9">
    <location>
        <begin position="19"/>
        <end position="393"/>
    </location>
</feature>
<keyword evidence="4" id="KW-0479">Metal-binding</keyword>
<dbReference type="PANTHER" id="PTHR33577:SF1">
    <property type="entry name" value="HEME HALOPEROXIDASE FAMILY PROFILE DOMAIN-CONTAINING PROTEIN"/>
    <property type="match status" value="1"/>
</dbReference>
<dbReference type="InterPro" id="IPR000028">
    <property type="entry name" value="Chloroperoxidase"/>
</dbReference>
<comment type="cofactor">
    <cofactor evidence="1">
        <name>heme b</name>
        <dbReference type="ChEBI" id="CHEBI:60344"/>
    </cofactor>
</comment>
<dbReference type="EMBL" id="JACYCD010000239">
    <property type="protein sequence ID" value="KAF8699235.1"/>
    <property type="molecule type" value="Genomic_DNA"/>
</dbReference>
<protein>
    <submittedName>
        <fullName evidence="11">Peroxidase, family 2</fullName>
    </submittedName>
</protein>
<dbReference type="Pfam" id="PF01328">
    <property type="entry name" value="Peroxidase_2"/>
    <property type="match status" value="1"/>
</dbReference>
<dbReference type="GO" id="GO:0046872">
    <property type="term" value="F:metal ion binding"/>
    <property type="evidence" value="ECO:0007669"/>
    <property type="project" value="UniProtKB-KW"/>
</dbReference>
<evidence type="ECO:0000256" key="1">
    <source>
        <dbReference type="ARBA" id="ARBA00001970"/>
    </source>
</evidence>
<feature type="compositionally biased region" description="Polar residues" evidence="8">
    <location>
        <begin position="34"/>
        <end position="43"/>
    </location>
</feature>
<accession>A0A8H7HL12</accession>
<comment type="caution">
    <text evidence="11">The sequence shown here is derived from an EMBL/GenBank/DDBJ whole genome shotgun (WGS) entry which is preliminary data.</text>
</comment>
<evidence type="ECO:0000256" key="7">
    <source>
        <dbReference type="ARBA" id="ARBA00025795"/>
    </source>
</evidence>
<evidence type="ECO:0000259" key="10">
    <source>
        <dbReference type="PROSITE" id="PS51405"/>
    </source>
</evidence>
<evidence type="ECO:0000256" key="5">
    <source>
        <dbReference type="ARBA" id="ARBA00023002"/>
    </source>
</evidence>
<dbReference type="SUPFAM" id="SSF47571">
    <property type="entry name" value="Cloroperoxidase"/>
    <property type="match status" value="1"/>
</dbReference>
<evidence type="ECO:0000256" key="3">
    <source>
        <dbReference type="ARBA" id="ARBA00022617"/>
    </source>
</evidence>
<dbReference type="Gene3D" id="1.10.489.10">
    <property type="entry name" value="Chloroperoxidase-like"/>
    <property type="match status" value="1"/>
</dbReference>
<feature type="signal peptide" evidence="9">
    <location>
        <begin position="1"/>
        <end position="18"/>
    </location>
</feature>
<evidence type="ECO:0000256" key="2">
    <source>
        <dbReference type="ARBA" id="ARBA00022559"/>
    </source>
</evidence>
<keyword evidence="5" id="KW-0560">Oxidoreductase</keyword>
<evidence type="ECO:0000256" key="9">
    <source>
        <dbReference type="SAM" id="SignalP"/>
    </source>
</evidence>
<evidence type="ECO:0000256" key="6">
    <source>
        <dbReference type="ARBA" id="ARBA00023004"/>
    </source>
</evidence>
<evidence type="ECO:0000313" key="12">
    <source>
        <dbReference type="Proteomes" id="UP000602905"/>
    </source>
</evidence>
<evidence type="ECO:0000256" key="4">
    <source>
        <dbReference type="ARBA" id="ARBA00022723"/>
    </source>
</evidence>